<name>B3PJK2_CELJU</name>
<evidence type="ECO:0000313" key="1">
    <source>
        <dbReference type="EMBL" id="ACE84952.1"/>
    </source>
</evidence>
<evidence type="ECO:0000313" key="2">
    <source>
        <dbReference type="Proteomes" id="UP000001036"/>
    </source>
</evidence>
<gene>
    <name evidence="1" type="ordered locus">CJA_0608</name>
</gene>
<keyword evidence="2" id="KW-1185">Reference proteome</keyword>
<accession>B3PJK2</accession>
<dbReference type="HOGENOM" id="CLU_1567895_0_0_6"/>
<dbReference type="KEGG" id="cja:CJA_0608"/>
<protein>
    <submittedName>
        <fullName evidence="1">Putative lipoprotein</fullName>
    </submittedName>
</protein>
<dbReference type="RefSeq" id="WP_012486287.1">
    <property type="nucleotide sequence ID" value="NC_010995.1"/>
</dbReference>
<reference evidence="1 2" key="1">
    <citation type="journal article" date="2008" name="J. Bacteriol.">
        <title>Insights into plant cell wall degradation from the genome sequence of the soil bacterium Cellvibrio japonicus.</title>
        <authorList>
            <person name="Deboy R.T."/>
            <person name="Mongodin E.F."/>
            <person name="Fouts D.E."/>
            <person name="Tailford L.E."/>
            <person name="Khouri H."/>
            <person name="Emerson J.B."/>
            <person name="Mohamoud Y."/>
            <person name="Watkins K."/>
            <person name="Henrissat B."/>
            <person name="Gilbert H.J."/>
            <person name="Nelson K.E."/>
        </authorList>
    </citation>
    <scope>NUCLEOTIDE SEQUENCE [LARGE SCALE GENOMIC DNA]</scope>
    <source>
        <strain evidence="1 2">Ueda107</strain>
    </source>
</reference>
<keyword evidence="1" id="KW-0449">Lipoprotein</keyword>
<dbReference type="EMBL" id="CP000934">
    <property type="protein sequence ID" value="ACE84952.1"/>
    <property type="molecule type" value="Genomic_DNA"/>
</dbReference>
<organism evidence="1 2">
    <name type="scientific">Cellvibrio japonicus (strain Ueda107)</name>
    <name type="common">Pseudomonas fluorescens subsp. cellulosa</name>
    <dbReference type="NCBI Taxonomy" id="498211"/>
    <lineage>
        <taxon>Bacteria</taxon>
        <taxon>Pseudomonadati</taxon>
        <taxon>Pseudomonadota</taxon>
        <taxon>Gammaproteobacteria</taxon>
        <taxon>Cellvibrionales</taxon>
        <taxon>Cellvibrionaceae</taxon>
        <taxon>Cellvibrio</taxon>
    </lineage>
</organism>
<dbReference type="eggNOG" id="ENOG5032XXS">
    <property type="taxonomic scope" value="Bacteria"/>
</dbReference>
<dbReference type="AlphaFoldDB" id="B3PJK2"/>
<dbReference type="Proteomes" id="UP000001036">
    <property type="component" value="Chromosome"/>
</dbReference>
<dbReference type="PROSITE" id="PS51257">
    <property type="entry name" value="PROKAR_LIPOPROTEIN"/>
    <property type="match status" value="1"/>
</dbReference>
<proteinExistence type="predicted"/>
<sequence>MQIIRVFVLAIATILGLSACHEDDGVAPEDYVPHLYRFDIIDSYDQDTARPGYGDLALNPYLYDGLFEIFWQVNSLEDYRMTLRVNDRPSITTSLAVHSEVCGQGRWCDQGGSLICEYTSDYYLSCDNSGRLVDIVNLFSQVPDDLYLFLEVCDRDSSYCEYDYYPVRFE</sequence>